<proteinExistence type="predicted"/>
<reference evidence="2 3" key="1">
    <citation type="submission" date="2016-04" db="EMBL/GenBank/DDBJ databases">
        <authorList>
            <person name="Evans L.H."/>
            <person name="Alamgir A."/>
            <person name="Owens N."/>
            <person name="Weber N.D."/>
            <person name="Virtaneva K."/>
            <person name="Barbian K."/>
            <person name="Babar A."/>
            <person name="Rosenke K."/>
        </authorList>
    </citation>
    <scope>NUCLEOTIDE SEQUENCE [LARGE SCALE GENOMIC DNA]</scope>
    <source>
        <strain evidence="2 3">LMa1</strain>
    </source>
</reference>
<comment type="caution">
    <text evidence="2">The sequence shown here is derived from an EMBL/GenBank/DDBJ whole genome shotgun (WGS) entry which is preliminary data.</text>
</comment>
<dbReference type="AlphaFoldDB" id="A0A1B7LIL1"/>
<protein>
    <submittedName>
        <fullName evidence="2">Uncharacterized protein</fullName>
    </submittedName>
</protein>
<name>A0A1B7LIL1_9FIRM</name>
<evidence type="ECO:0000313" key="3">
    <source>
        <dbReference type="Proteomes" id="UP000078532"/>
    </source>
</evidence>
<accession>A0A1B7LIL1</accession>
<evidence type="ECO:0000256" key="1">
    <source>
        <dbReference type="SAM" id="MobiDB-lite"/>
    </source>
</evidence>
<organism evidence="2 3">
    <name type="scientific">Desulfotomaculum copahuensis</name>
    <dbReference type="NCBI Taxonomy" id="1838280"/>
    <lineage>
        <taxon>Bacteria</taxon>
        <taxon>Bacillati</taxon>
        <taxon>Bacillota</taxon>
        <taxon>Clostridia</taxon>
        <taxon>Eubacteriales</taxon>
        <taxon>Desulfotomaculaceae</taxon>
        <taxon>Desulfotomaculum</taxon>
    </lineage>
</organism>
<sequence>MDLPVRAVCCTAARRPVGAAGISGRRPGGMNPARGVELRMTDPAGGRAPPFREFYVEPYRRSVSVKSIACGG</sequence>
<dbReference type="STRING" id="1838280.A6M21_02900"/>
<dbReference type="Proteomes" id="UP000078532">
    <property type="component" value="Unassembled WGS sequence"/>
</dbReference>
<gene>
    <name evidence="2" type="ORF">A6M21_02900</name>
</gene>
<dbReference type="EMBL" id="LYVF01000013">
    <property type="protein sequence ID" value="OAT86393.1"/>
    <property type="molecule type" value="Genomic_DNA"/>
</dbReference>
<feature type="region of interest" description="Disordered" evidence="1">
    <location>
        <begin position="20"/>
        <end position="44"/>
    </location>
</feature>
<keyword evidence="3" id="KW-1185">Reference proteome</keyword>
<evidence type="ECO:0000313" key="2">
    <source>
        <dbReference type="EMBL" id="OAT86393.1"/>
    </source>
</evidence>